<feature type="domain" description="Wax synthase" evidence="6">
    <location>
        <begin position="232"/>
        <end position="319"/>
    </location>
</feature>
<keyword evidence="8" id="KW-1185">Reference proteome</keyword>
<dbReference type="Pfam" id="PF13813">
    <property type="entry name" value="MBOAT_2"/>
    <property type="match status" value="1"/>
</dbReference>
<feature type="transmembrane region" description="Helical" evidence="5">
    <location>
        <begin position="347"/>
        <end position="365"/>
    </location>
</feature>
<feature type="transmembrane region" description="Helical" evidence="5">
    <location>
        <begin position="45"/>
        <end position="61"/>
    </location>
</feature>
<dbReference type="InterPro" id="IPR032805">
    <property type="entry name" value="Wax_synthase_dom"/>
</dbReference>
<accession>A0ABR4CAE3</accession>
<protein>
    <recommendedName>
        <fullName evidence="6">Wax synthase domain-containing protein</fullName>
    </recommendedName>
</protein>
<evidence type="ECO:0000256" key="2">
    <source>
        <dbReference type="ARBA" id="ARBA00022692"/>
    </source>
</evidence>
<comment type="caution">
    <text evidence="7">The sequence shown here is derived from an EMBL/GenBank/DDBJ whole genome shotgun (WGS) entry which is preliminary data.</text>
</comment>
<gene>
    <name evidence="7" type="ORF">VTL71DRAFT_1337</name>
</gene>
<dbReference type="EMBL" id="JAZHXI010000010">
    <property type="protein sequence ID" value="KAL2066913.1"/>
    <property type="molecule type" value="Genomic_DNA"/>
</dbReference>
<evidence type="ECO:0000256" key="5">
    <source>
        <dbReference type="SAM" id="Phobius"/>
    </source>
</evidence>
<proteinExistence type="predicted"/>
<evidence type="ECO:0000256" key="4">
    <source>
        <dbReference type="ARBA" id="ARBA00023136"/>
    </source>
</evidence>
<evidence type="ECO:0000313" key="7">
    <source>
        <dbReference type="EMBL" id="KAL2066913.1"/>
    </source>
</evidence>
<sequence length="400" mass="45836">MFDMFFPTAADLPLSPPPPWAQFVITAVGLFSVLLPAGPIRLSSGGILFGLFFYLYVWTAAQTFDAYNAAVTNIGIVYRWLDLVLIHTPEKDFWRVPEVKEGAEKDHVIEGRAPEGQWAKLKWFTDLWLSARGVGWNIRNSQMPPSAPSDVVKSRWLLEYIFRLFFMYLGVDVTSTLMMIIGVDAPFFDQPIWWQVSVSWIKVLRSYYAIELMYSVAAIVAVASGLFKPQEWPPITGSFRKYGFTIRKMWGTCWHQLMRRPCSEPARVFKEFFGLKKGSFLSRYSQIWIAFLVSTSTHHAGAVIGMFEDGGYWQMIYFMVQPAGIMLEDFAIYVGKRAGIQDGASSRALGFVWTFIWFSWSMRFMAAYQPFSWTASYIFPSLSEYLLKLLGQTINSKMIV</sequence>
<evidence type="ECO:0000313" key="8">
    <source>
        <dbReference type="Proteomes" id="UP001595075"/>
    </source>
</evidence>
<dbReference type="Proteomes" id="UP001595075">
    <property type="component" value="Unassembled WGS sequence"/>
</dbReference>
<evidence type="ECO:0000256" key="1">
    <source>
        <dbReference type="ARBA" id="ARBA00004141"/>
    </source>
</evidence>
<reference evidence="7 8" key="1">
    <citation type="journal article" date="2024" name="Commun. Biol.">
        <title>Comparative genomic analysis of thermophilic fungi reveals convergent evolutionary adaptations and gene losses.</title>
        <authorList>
            <person name="Steindorff A.S."/>
            <person name="Aguilar-Pontes M.V."/>
            <person name="Robinson A.J."/>
            <person name="Andreopoulos B."/>
            <person name="LaButti K."/>
            <person name="Kuo A."/>
            <person name="Mondo S."/>
            <person name="Riley R."/>
            <person name="Otillar R."/>
            <person name="Haridas S."/>
            <person name="Lipzen A."/>
            <person name="Grimwood J."/>
            <person name="Schmutz J."/>
            <person name="Clum A."/>
            <person name="Reid I.D."/>
            <person name="Moisan M.C."/>
            <person name="Butler G."/>
            <person name="Nguyen T.T.M."/>
            <person name="Dewar K."/>
            <person name="Conant G."/>
            <person name="Drula E."/>
            <person name="Henrissat B."/>
            <person name="Hansel C."/>
            <person name="Singer S."/>
            <person name="Hutchinson M.I."/>
            <person name="de Vries R.P."/>
            <person name="Natvig D.O."/>
            <person name="Powell A.J."/>
            <person name="Tsang A."/>
            <person name="Grigoriev I.V."/>
        </authorList>
    </citation>
    <scope>NUCLEOTIDE SEQUENCE [LARGE SCALE GENOMIC DNA]</scope>
    <source>
        <strain evidence="7 8">CBS 494.80</strain>
    </source>
</reference>
<feature type="transmembrane region" description="Helical" evidence="5">
    <location>
        <begin position="313"/>
        <end position="335"/>
    </location>
</feature>
<keyword evidence="2 5" id="KW-0812">Transmembrane</keyword>
<keyword evidence="4 5" id="KW-0472">Membrane</keyword>
<organism evidence="7 8">
    <name type="scientific">Oculimacula yallundae</name>
    <dbReference type="NCBI Taxonomy" id="86028"/>
    <lineage>
        <taxon>Eukaryota</taxon>
        <taxon>Fungi</taxon>
        <taxon>Dikarya</taxon>
        <taxon>Ascomycota</taxon>
        <taxon>Pezizomycotina</taxon>
        <taxon>Leotiomycetes</taxon>
        <taxon>Helotiales</taxon>
        <taxon>Ploettnerulaceae</taxon>
        <taxon>Oculimacula</taxon>
    </lineage>
</organism>
<comment type="subcellular location">
    <subcellularLocation>
        <location evidence="1">Membrane</location>
        <topology evidence="1">Multi-pass membrane protein</topology>
    </subcellularLocation>
</comment>
<name>A0ABR4CAE3_9HELO</name>
<evidence type="ECO:0000259" key="6">
    <source>
        <dbReference type="Pfam" id="PF13813"/>
    </source>
</evidence>
<feature type="transmembrane region" description="Helical" evidence="5">
    <location>
        <begin position="165"/>
        <end position="187"/>
    </location>
</feature>
<evidence type="ECO:0000256" key="3">
    <source>
        <dbReference type="ARBA" id="ARBA00022989"/>
    </source>
</evidence>
<keyword evidence="3 5" id="KW-1133">Transmembrane helix</keyword>
<feature type="transmembrane region" description="Helical" evidence="5">
    <location>
        <begin position="20"/>
        <end position="38"/>
    </location>
</feature>
<feature type="transmembrane region" description="Helical" evidence="5">
    <location>
        <begin position="207"/>
        <end position="227"/>
    </location>
</feature>